<protein>
    <submittedName>
        <fullName evidence="2">CoA transferase</fullName>
    </submittedName>
</protein>
<keyword evidence="3" id="KW-1185">Reference proteome</keyword>
<dbReference type="AlphaFoldDB" id="A0A4U5JB44"/>
<sequence>MLDDIEIVEIGQMITVPFAGTMLGDMGAGVTKIERPGEGELIRETGPRMEGLGSHYVTVNRNKCCVTANIKTDRGVSIIKELLKDADVLVENLKPGTLDEVGLSYEDVSEINDDIIYCSVHGFREGSKYEDLPAYGPVIQAMGGAMSVTGEPDGQPLREAVPIGDLAASMYTAQSILFALYDRDVNGKSGHYIEIPMLDAFVSWLAPRAAETFVTGEPYPRKGNRHPAGAPIDLFETEDSEIMLMVGSRYQWVRFCDAIGRKDLKDDPRFESNDKRLENEEALYDILDSVFEKKPSEYWLELLREHDIAVAPVYDTLEMWDDDYLAELLVESDGLQMIRNPLLINNDTLPVRKKPKPPGSDNKEVLKQLGFDDDEIERFKEDNVI</sequence>
<evidence type="ECO:0000313" key="3">
    <source>
        <dbReference type="Proteomes" id="UP000308037"/>
    </source>
</evidence>
<dbReference type="PANTHER" id="PTHR48207">
    <property type="entry name" value="SUCCINATE--HYDROXYMETHYLGLUTARATE COA-TRANSFERASE"/>
    <property type="match status" value="1"/>
</dbReference>
<dbReference type="Gene3D" id="3.30.1540.10">
    <property type="entry name" value="formyl-coa transferase, domain 3"/>
    <property type="match status" value="1"/>
</dbReference>
<dbReference type="Gene3D" id="3.40.50.10540">
    <property type="entry name" value="Crotonobetainyl-coa:carnitine coa-transferase, domain 1"/>
    <property type="match status" value="1"/>
</dbReference>
<proteinExistence type="predicted"/>
<evidence type="ECO:0000256" key="1">
    <source>
        <dbReference type="ARBA" id="ARBA00022679"/>
    </source>
</evidence>
<dbReference type="InterPro" id="IPR003673">
    <property type="entry name" value="CoA-Trfase_fam_III"/>
</dbReference>
<gene>
    <name evidence="2" type="ORF">DM868_11815</name>
</gene>
<evidence type="ECO:0000313" key="2">
    <source>
        <dbReference type="EMBL" id="TKR25048.1"/>
    </source>
</evidence>
<dbReference type="RefSeq" id="WP_137277083.1">
    <property type="nucleotide sequence ID" value="NZ_QKNX01000005.1"/>
</dbReference>
<accession>A0A4U5JB44</accession>
<dbReference type="InterPro" id="IPR044855">
    <property type="entry name" value="CoA-Trfase_III_dom3_sf"/>
</dbReference>
<dbReference type="EMBL" id="QKNX01000005">
    <property type="protein sequence ID" value="TKR25048.1"/>
    <property type="molecule type" value="Genomic_DNA"/>
</dbReference>
<reference evidence="2 3" key="1">
    <citation type="submission" date="2019-04" db="EMBL/GenBank/DDBJ databases">
        <title>Natronomonas sp. F20-122 a newhaloarchaeon isolated from a saline saltern of Isla Bacuta, Huelva, Spain.</title>
        <authorList>
            <person name="Duran-Viseras A."/>
            <person name="Sanchez-Porro C."/>
            <person name="Ventosa A."/>
        </authorList>
    </citation>
    <scope>NUCLEOTIDE SEQUENCE [LARGE SCALE GENOMIC DNA]</scope>
    <source>
        <strain evidence="2 3">F20-122</strain>
    </source>
</reference>
<name>A0A4U5JB44_9EURY</name>
<keyword evidence="1 2" id="KW-0808">Transferase</keyword>
<dbReference type="OrthoDB" id="28444at2157"/>
<organism evidence="2 3">
    <name type="scientific">Natronomonas salsuginis</name>
    <dbReference type="NCBI Taxonomy" id="2217661"/>
    <lineage>
        <taxon>Archaea</taxon>
        <taxon>Methanobacteriati</taxon>
        <taxon>Methanobacteriota</taxon>
        <taxon>Stenosarchaea group</taxon>
        <taxon>Halobacteria</taxon>
        <taxon>Halobacteriales</taxon>
        <taxon>Natronomonadaceae</taxon>
        <taxon>Natronomonas</taxon>
    </lineage>
</organism>
<comment type="caution">
    <text evidence="2">The sequence shown here is derived from an EMBL/GenBank/DDBJ whole genome shotgun (WGS) entry which is preliminary data.</text>
</comment>
<dbReference type="Pfam" id="PF02515">
    <property type="entry name" value="CoA_transf_3"/>
    <property type="match status" value="1"/>
</dbReference>
<dbReference type="Proteomes" id="UP000308037">
    <property type="component" value="Unassembled WGS sequence"/>
</dbReference>
<dbReference type="PANTHER" id="PTHR48207:SF3">
    <property type="entry name" value="SUCCINATE--HYDROXYMETHYLGLUTARATE COA-TRANSFERASE"/>
    <property type="match status" value="1"/>
</dbReference>
<dbReference type="SUPFAM" id="SSF89796">
    <property type="entry name" value="CoA-transferase family III (CaiB/BaiF)"/>
    <property type="match status" value="1"/>
</dbReference>
<dbReference type="GO" id="GO:0008410">
    <property type="term" value="F:CoA-transferase activity"/>
    <property type="evidence" value="ECO:0007669"/>
    <property type="project" value="TreeGrafter"/>
</dbReference>
<dbReference type="InterPro" id="IPR050483">
    <property type="entry name" value="CoA-transferase_III_domain"/>
</dbReference>
<dbReference type="InterPro" id="IPR023606">
    <property type="entry name" value="CoA-Trfase_III_dom_1_sf"/>
</dbReference>